<dbReference type="OrthoDB" id="4336488at2"/>
<proteinExistence type="predicted"/>
<organism evidence="1 2">
    <name type="scientific">Acidimicrobium ferrooxidans (strain DSM 10331 / JCM 15462 / NBRC 103882 / ICP)</name>
    <dbReference type="NCBI Taxonomy" id="525909"/>
    <lineage>
        <taxon>Bacteria</taxon>
        <taxon>Bacillati</taxon>
        <taxon>Actinomycetota</taxon>
        <taxon>Acidimicrobiia</taxon>
        <taxon>Acidimicrobiales</taxon>
        <taxon>Acidimicrobiaceae</taxon>
        <taxon>Acidimicrobium</taxon>
    </lineage>
</organism>
<dbReference type="HOGENOM" id="CLU_1700431_0_0_11"/>
<protein>
    <submittedName>
        <fullName evidence="1">Uncharacterized protein</fullName>
    </submittedName>
</protein>
<sequence>MDERAHEPTTRGASPDRVIDLADVLARTERAEVRLVDGRTSTGFVDAWSSRCVRLIHPGGSTSLIPTDAVAVLAISTSRAPRAPTLGSFAVELERAGLGANWTLWLRDGSSLATRRIDALGEDIALIVSTEGRSLVVALRSLVLARRYDRTAPQ</sequence>
<gene>
    <name evidence="1" type="ordered locus">Afer_1272</name>
</gene>
<dbReference type="STRING" id="525909.Afer_1272"/>
<name>C7LZP5_ACIFD</name>
<dbReference type="Proteomes" id="UP000000771">
    <property type="component" value="Chromosome"/>
</dbReference>
<evidence type="ECO:0000313" key="2">
    <source>
        <dbReference type="Proteomes" id="UP000000771"/>
    </source>
</evidence>
<keyword evidence="2" id="KW-1185">Reference proteome</keyword>
<accession>C7LZP5</accession>
<dbReference type="AlphaFoldDB" id="C7LZP5"/>
<dbReference type="KEGG" id="afo:Afer_1272"/>
<dbReference type="EMBL" id="CP001631">
    <property type="protein sequence ID" value="ACU54203.1"/>
    <property type="molecule type" value="Genomic_DNA"/>
</dbReference>
<reference evidence="1 2" key="1">
    <citation type="journal article" date="2009" name="Stand. Genomic Sci.">
        <title>Complete genome sequence of Acidimicrobium ferrooxidans type strain (ICP).</title>
        <authorList>
            <person name="Clum A."/>
            <person name="Nolan M."/>
            <person name="Lang E."/>
            <person name="Glavina Del Rio T."/>
            <person name="Tice H."/>
            <person name="Copeland A."/>
            <person name="Cheng J.F."/>
            <person name="Lucas S."/>
            <person name="Chen F."/>
            <person name="Bruce D."/>
            <person name="Goodwin L."/>
            <person name="Pitluck S."/>
            <person name="Ivanova N."/>
            <person name="Mavrommatis K."/>
            <person name="Mikhailova N."/>
            <person name="Pati A."/>
            <person name="Chen A."/>
            <person name="Palaniappan K."/>
            <person name="Goker M."/>
            <person name="Spring S."/>
            <person name="Land M."/>
            <person name="Hauser L."/>
            <person name="Chang Y.J."/>
            <person name="Jeffries C.C."/>
            <person name="Chain P."/>
            <person name="Bristow J."/>
            <person name="Eisen J.A."/>
            <person name="Markowitz V."/>
            <person name="Hugenholtz P."/>
            <person name="Kyrpides N.C."/>
            <person name="Klenk H.P."/>
            <person name="Lapidus A."/>
        </authorList>
    </citation>
    <scope>NUCLEOTIDE SEQUENCE [LARGE SCALE GENOMIC DNA]</scope>
    <source>
        <strain evidence="2">DSM 10331 / JCM 15462 / NBRC 103882 / ICP</strain>
    </source>
</reference>
<dbReference type="RefSeq" id="WP_015798689.1">
    <property type="nucleotide sequence ID" value="NC_013124.1"/>
</dbReference>
<evidence type="ECO:0000313" key="1">
    <source>
        <dbReference type="EMBL" id="ACU54203.1"/>
    </source>
</evidence>